<keyword evidence="3" id="KW-1185">Reference proteome</keyword>
<dbReference type="PANTHER" id="PTHR33223:SF6">
    <property type="entry name" value="CCHC-TYPE DOMAIN-CONTAINING PROTEIN"/>
    <property type="match status" value="1"/>
</dbReference>
<gene>
    <name evidence="2" type="ORF">AAHA92_16577</name>
</gene>
<protein>
    <recommendedName>
        <fullName evidence="1">Retrotransposon gag domain-containing protein</fullName>
    </recommendedName>
</protein>
<dbReference type="Proteomes" id="UP001567538">
    <property type="component" value="Unassembled WGS sequence"/>
</dbReference>
<name>A0ABD1GW01_SALDI</name>
<dbReference type="InterPro" id="IPR005162">
    <property type="entry name" value="Retrotrans_gag_dom"/>
</dbReference>
<reference evidence="2 3" key="1">
    <citation type="submission" date="2024-06" db="EMBL/GenBank/DDBJ databases">
        <title>A chromosome level genome sequence of Diviner's sage (Salvia divinorum).</title>
        <authorList>
            <person name="Ford S.A."/>
            <person name="Ro D.-K."/>
            <person name="Ness R.W."/>
            <person name="Phillips M.A."/>
        </authorList>
    </citation>
    <scope>NUCLEOTIDE SEQUENCE [LARGE SCALE GENOMIC DNA]</scope>
    <source>
        <strain evidence="2">SAF-2024a</strain>
        <tissue evidence="2">Leaf</tissue>
    </source>
</reference>
<dbReference type="PANTHER" id="PTHR33223">
    <property type="entry name" value="CCHC-TYPE DOMAIN-CONTAINING PROTEIN"/>
    <property type="match status" value="1"/>
</dbReference>
<evidence type="ECO:0000313" key="3">
    <source>
        <dbReference type="Proteomes" id="UP001567538"/>
    </source>
</evidence>
<proteinExistence type="predicted"/>
<comment type="caution">
    <text evidence="2">The sequence shown here is derived from an EMBL/GenBank/DDBJ whole genome shotgun (WGS) entry which is preliminary data.</text>
</comment>
<dbReference type="EMBL" id="JBEAFC010000007">
    <property type="protein sequence ID" value="KAL1548331.1"/>
    <property type="molecule type" value="Genomic_DNA"/>
</dbReference>
<sequence length="220" mass="25514">MAGNNNDENNNASPVERFGDIFRSRVDHPGDFAYAMDNVNIPPHYISLVNGGNLFHGRDDEDPISHLNAFYELTINHRPPNLEHARIKRALFPFSLRDKARKWYDSLPGYNVATFEELKSLFLMEYNPLMKIEKLRDAITSFQQKYDESFAEAWKRFTEMLRKCPSHGLARGRDLIKFYQGLNNESMGLINASTSGNLDNMTHDEVRALFQRLANNLRNW</sequence>
<organism evidence="2 3">
    <name type="scientific">Salvia divinorum</name>
    <name type="common">Maria pastora</name>
    <name type="synonym">Diviner's sage</name>
    <dbReference type="NCBI Taxonomy" id="28513"/>
    <lineage>
        <taxon>Eukaryota</taxon>
        <taxon>Viridiplantae</taxon>
        <taxon>Streptophyta</taxon>
        <taxon>Embryophyta</taxon>
        <taxon>Tracheophyta</taxon>
        <taxon>Spermatophyta</taxon>
        <taxon>Magnoliopsida</taxon>
        <taxon>eudicotyledons</taxon>
        <taxon>Gunneridae</taxon>
        <taxon>Pentapetalae</taxon>
        <taxon>asterids</taxon>
        <taxon>lamiids</taxon>
        <taxon>Lamiales</taxon>
        <taxon>Lamiaceae</taxon>
        <taxon>Nepetoideae</taxon>
        <taxon>Mentheae</taxon>
        <taxon>Salviinae</taxon>
        <taxon>Salvia</taxon>
        <taxon>Salvia subgen. Calosphace</taxon>
    </lineage>
</organism>
<evidence type="ECO:0000313" key="2">
    <source>
        <dbReference type="EMBL" id="KAL1548331.1"/>
    </source>
</evidence>
<accession>A0ABD1GW01</accession>
<dbReference type="AlphaFoldDB" id="A0ABD1GW01"/>
<dbReference type="Pfam" id="PF03732">
    <property type="entry name" value="Retrotrans_gag"/>
    <property type="match status" value="1"/>
</dbReference>
<feature type="domain" description="Retrotransposon gag" evidence="1">
    <location>
        <begin position="91"/>
        <end position="183"/>
    </location>
</feature>
<evidence type="ECO:0000259" key="1">
    <source>
        <dbReference type="Pfam" id="PF03732"/>
    </source>
</evidence>